<reference evidence="2 3" key="2">
    <citation type="submission" date="2020-03" db="EMBL/GenBank/DDBJ databases">
        <authorList>
            <person name="Ichikawa N."/>
            <person name="Kimura A."/>
            <person name="Kitahashi Y."/>
            <person name="Uohara A."/>
        </authorList>
    </citation>
    <scope>NUCLEOTIDE SEQUENCE [LARGE SCALE GENOMIC DNA]</scope>
    <source>
        <strain evidence="2 3">NBRC 105367</strain>
    </source>
</reference>
<proteinExistence type="predicted"/>
<sequence>MSTEHVLGKQAKKAGRRRQDERRRRDTRRARAERLLEVLAGLGDPLAVVHALTSSPMGLHRHLTLGPAVEVALRAAGAGRGHGVVDGGVSEVLALLEGQTFALARMEDARPRDPRLPAVGRFGGQVYRLYPGMLERPVAAVRRAELVAIAIDRSLISHFGFGMGDFISVCLTHTDRAVGLLAPAWPDGDIPMIGTPPPVTAAEVAAAGGVVEWLGLDAPHLHPERARAALEWATVSPADLRAHTRQDLVDTCFGTAVAAAAADGRRLALPLPYIAEAWERATGVLAESAMRKEPAAAARWLNLARRETTRLLDRIRDMPPLHLVHSPAGPALLVPFGERHVLAVGVAATLGRDCDTDAAGQAVAAVRPGARLTTASGPLVVPRDAEVVRLVVAAPASAARIGLRTRAAMLTLDDLSRVSDTCKYADELFAFCRDLQRPPGGTELLGWDKVDAWEVWRSNGQALHHAGQAPTAIYVAPHQAGGEWDEAAGRARIEHALHRLGLPPAAALAGFDESGDKVMALTSEMELWHLALLEGSVIAATGTEPVPEDLRALAADVPGTLCWAIMHVREATAAALQAVGRDALVARLDFADDAGDPLRLTDTTDDGTLHIAWTAQLPEAEIVDPGWIQRRLGELLCGGLRRLAKDEADLDPVDRLAAQWSSAPPVFALSQGPLVQRAQHLHQPRPTPDWARSRVRRQFAEHIRATGEPPGLHRGAAAMDFETKIVAPWLMKRMRSALTAFSSAAILKRAGTELEAVTACRKQARQDRWRHRHMWRTPNIDDNLSERDGEMAAQRATLAAVLEVTLATEPSGTRTPDDIEWSTLLALGALYVEATIRSDALRWNIDGDATEISDSYEVTRVAADTPVLDMVAFNDARRRHSRLATTATTDSPNPGTDDDERVDRRHQGHDADEAADQHNADGQTRSLADIDPTLAGIDDAMRTDLGCTVHAILATCVLLTQWPVTDDRPIATVSTQDLVQQIAGEFDIDTSEAAAAVEALSLRGANLAAEGVQPWKGRARDHRLMTRPVIQLGDGTVMLLPWNADMTGEVLTQYVFDGLLPWAPRRLEGLPHVRRALDQVRLRRTRVLEDETHRRLQTLGLRVQSRVKPHDAHVLGLGSLPGEIDHVAAHPNDDILWVIDDKDLAEVYTPAEIARSVANFHGPRGEINKLLGKVAAVAADVPAVMAALRMDTRPRTVKGLFVTRTPAAAAFVAPSAVPFVVLENLPNVVAPNPPSRPTA</sequence>
<dbReference type="KEGG" id="psuu:Psuf_061970"/>
<feature type="compositionally biased region" description="Polar residues" evidence="1">
    <location>
        <begin position="883"/>
        <end position="894"/>
    </location>
</feature>
<dbReference type="Proteomes" id="UP000503011">
    <property type="component" value="Chromosome"/>
</dbReference>
<evidence type="ECO:0000313" key="2">
    <source>
        <dbReference type="EMBL" id="BCB88884.1"/>
    </source>
</evidence>
<feature type="compositionally biased region" description="Basic and acidic residues" evidence="1">
    <location>
        <begin position="17"/>
        <end position="28"/>
    </location>
</feature>
<reference evidence="2 3" key="1">
    <citation type="submission" date="2020-03" db="EMBL/GenBank/DDBJ databases">
        <title>Whole genome shotgun sequence of Phytohabitans suffuscus NBRC 105367.</title>
        <authorList>
            <person name="Komaki H."/>
            <person name="Tamura T."/>
        </authorList>
    </citation>
    <scope>NUCLEOTIDE SEQUENCE [LARGE SCALE GENOMIC DNA]</scope>
    <source>
        <strain evidence="2 3">NBRC 105367</strain>
    </source>
</reference>
<gene>
    <name evidence="2" type="ORF">Psuf_061970</name>
</gene>
<organism evidence="2 3">
    <name type="scientific">Phytohabitans suffuscus</name>
    <dbReference type="NCBI Taxonomy" id="624315"/>
    <lineage>
        <taxon>Bacteria</taxon>
        <taxon>Bacillati</taxon>
        <taxon>Actinomycetota</taxon>
        <taxon>Actinomycetes</taxon>
        <taxon>Micromonosporales</taxon>
        <taxon>Micromonosporaceae</taxon>
    </lineage>
</organism>
<name>A0A6F8YS03_9ACTN</name>
<feature type="region of interest" description="Disordered" evidence="1">
    <location>
        <begin position="1"/>
        <end position="28"/>
    </location>
</feature>
<evidence type="ECO:0000313" key="3">
    <source>
        <dbReference type="Proteomes" id="UP000503011"/>
    </source>
</evidence>
<feature type="region of interest" description="Disordered" evidence="1">
    <location>
        <begin position="882"/>
        <end position="927"/>
    </location>
</feature>
<dbReference type="EMBL" id="AP022871">
    <property type="protein sequence ID" value="BCB88884.1"/>
    <property type="molecule type" value="Genomic_DNA"/>
</dbReference>
<evidence type="ECO:0000256" key="1">
    <source>
        <dbReference type="SAM" id="MobiDB-lite"/>
    </source>
</evidence>
<dbReference type="AlphaFoldDB" id="A0A6F8YS03"/>
<feature type="compositionally biased region" description="Basic and acidic residues" evidence="1">
    <location>
        <begin position="901"/>
        <end position="919"/>
    </location>
</feature>
<protein>
    <submittedName>
        <fullName evidence="2">Uncharacterized protein</fullName>
    </submittedName>
</protein>
<accession>A0A6F8YS03</accession>
<keyword evidence="3" id="KW-1185">Reference proteome</keyword>